<comment type="subcellular location">
    <subcellularLocation>
        <location evidence="1">Cell membrane</location>
        <topology evidence="1">Multi-pass membrane protein</topology>
    </subcellularLocation>
</comment>
<feature type="transmembrane region" description="Helical" evidence="8">
    <location>
        <begin position="75"/>
        <end position="92"/>
    </location>
</feature>
<feature type="transmembrane region" description="Helical" evidence="8">
    <location>
        <begin position="47"/>
        <end position="69"/>
    </location>
</feature>
<dbReference type="InterPro" id="IPR018480">
    <property type="entry name" value="PNAcMuramoyl-5peptid_Trfase_CS"/>
</dbReference>
<keyword evidence="4 8" id="KW-0812">Transmembrane</keyword>
<dbReference type="InterPro" id="IPR000715">
    <property type="entry name" value="Glycosyl_transferase_4"/>
</dbReference>
<proteinExistence type="predicted"/>
<feature type="transmembrane region" description="Helical" evidence="8">
    <location>
        <begin position="6"/>
        <end position="26"/>
    </location>
</feature>
<reference evidence="10 11" key="1">
    <citation type="submission" date="2018-03" db="EMBL/GenBank/DDBJ databases">
        <title>Genomic Encyclopedia of Archaeal and Bacterial Type Strains, Phase II (KMG-II): from individual species to whole genera.</title>
        <authorList>
            <person name="Goeker M."/>
        </authorList>
    </citation>
    <scope>NUCLEOTIDE SEQUENCE [LARGE SCALE GENOMIC DNA]</scope>
    <source>
        <strain evidence="10 11">DSM 27267</strain>
    </source>
</reference>
<keyword evidence="3 10" id="KW-0808">Transferase</keyword>
<evidence type="ECO:0000313" key="11">
    <source>
        <dbReference type="Proteomes" id="UP000240621"/>
    </source>
</evidence>
<dbReference type="EMBL" id="BLAU01000001">
    <property type="protein sequence ID" value="GET21560.1"/>
    <property type="molecule type" value="Genomic_DNA"/>
</dbReference>
<feature type="transmembrane region" description="Helical" evidence="8">
    <location>
        <begin position="300"/>
        <end position="318"/>
    </location>
</feature>
<dbReference type="CDD" id="cd06853">
    <property type="entry name" value="GT_WecA_like"/>
    <property type="match status" value="1"/>
</dbReference>
<dbReference type="Proteomes" id="UP000240621">
    <property type="component" value="Unassembled WGS sequence"/>
</dbReference>
<accession>A0A2P8CCC6</accession>
<evidence type="ECO:0000256" key="2">
    <source>
        <dbReference type="ARBA" id="ARBA00022475"/>
    </source>
</evidence>
<name>A0A2P8CCC6_9BACT</name>
<keyword evidence="7" id="KW-0460">Magnesium</keyword>
<evidence type="ECO:0000313" key="10">
    <source>
        <dbReference type="EMBL" id="PSK82615.1"/>
    </source>
</evidence>
<keyword evidence="2" id="KW-1003">Cell membrane</keyword>
<feature type="transmembrane region" description="Helical" evidence="8">
    <location>
        <begin position="163"/>
        <end position="181"/>
    </location>
</feature>
<keyword evidence="5 8" id="KW-1133">Transmembrane helix</keyword>
<dbReference type="RefSeq" id="WP_106542227.1">
    <property type="nucleotide sequence ID" value="NZ_BLAU01000001.1"/>
</dbReference>
<evidence type="ECO:0000256" key="5">
    <source>
        <dbReference type="ARBA" id="ARBA00022989"/>
    </source>
</evidence>
<dbReference type="GO" id="GO:0016780">
    <property type="term" value="F:phosphotransferase activity, for other substituted phosphate groups"/>
    <property type="evidence" value="ECO:0007669"/>
    <property type="project" value="InterPro"/>
</dbReference>
<dbReference type="PANTHER" id="PTHR22926:SF3">
    <property type="entry name" value="UNDECAPRENYL-PHOSPHATE ALPHA-N-ACETYLGLUCOSAMINYL 1-PHOSPHATE TRANSFERASE"/>
    <property type="match status" value="1"/>
</dbReference>
<evidence type="ECO:0000256" key="4">
    <source>
        <dbReference type="ARBA" id="ARBA00022692"/>
    </source>
</evidence>
<evidence type="ECO:0000256" key="6">
    <source>
        <dbReference type="ARBA" id="ARBA00023136"/>
    </source>
</evidence>
<dbReference type="GO" id="GO:0046872">
    <property type="term" value="F:metal ion binding"/>
    <property type="evidence" value="ECO:0007669"/>
    <property type="project" value="UniProtKB-KW"/>
</dbReference>
<dbReference type="GO" id="GO:0044038">
    <property type="term" value="P:cell wall macromolecule biosynthetic process"/>
    <property type="evidence" value="ECO:0007669"/>
    <property type="project" value="TreeGrafter"/>
</dbReference>
<feature type="transmembrane region" description="Helical" evidence="8">
    <location>
        <begin position="245"/>
        <end position="263"/>
    </location>
</feature>
<feature type="transmembrane region" description="Helical" evidence="8">
    <location>
        <begin position="213"/>
        <end position="233"/>
    </location>
</feature>
<comment type="cofactor">
    <cofactor evidence="7">
        <name>Mg(2+)</name>
        <dbReference type="ChEBI" id="CHEBI:18420"/>
    </cofactor>
</comment>
<dbReference type="Proteomes" id="UP000396862">
    <property type="component" value="Unassembled WGS sequence"/>
</dbReference>
<dbReference type="Pfam" id="PF00953">
    <property type="entry name" value="Glycos_transf_4"/>
    <property type="match status" value="1"/>
</dbReference>
<feature type="binding site" evidence="7">
    <location>
        <position position="155"/>
    </location>
    <ligand>
        <name>Mg(2+)</name>
        <dbReference type="ChEBI" id="CHEBI:18420"/>
    </ligand>
</feature>
<protein>
    <submittedName>
        <fullName evidence="10">UDP-N-acetylmuramyl pentapeptide phosphotransferase/UDP-N-acetylglucosamine-1-phosphate transferase</fullName>
    </submittedName>
    <submittedName>
        <fullName evidence="9">Undecaprenyl-phosphate alpha-N-acetylglucosaminyl 1-phosphate transferase</fullName>
    </submittedName>
</protein>
<dbReference type="GO" id="GO:0009103">
    <property type="term" value="P:lipopolysaccharide biosynthetic process"/>
    <property type="evidence" value="ECO:0007669"/>
    <property type="project" value="TreeGrafter"/>
</dbReference>
<gene>
    <name evidence="10" type="ORF">CLV93_1056</name>
    <name evidence="9" type="ORF">JCM18694_18060</name>
</gene>
<evidence type="ECO:0000256" key="1">
    <source>
        <dbReference type="ARBA" id="ARBA00004651"/>
    </source>
</evidence>
<sequence>MPEIIYVILSFGLSLLIAVRSIPTIISVAHQKHLFDEPNGRSAATQVVPTLGGIAIFLGFALSVTIAGNGFVMPGLKYILAAVTIMFFVGLKDDILTVSPWKKLIAQLGSAFMLIVLADIRFTNLHGFMGVHEISYPVSMLLSGFVMIVFINAFNLIDGIDGLASGISIIAAGVFGVWFYLAGHIEYTILAFSLIGALSGFFYFNVYGKKNKIFMGDTGSLILGTIMSVLVIQFNELNIIQTRPFAIASAPAVSFGILIYPLFDTIRVFAIRMYQGRSPFSPDKNHIHHRLLALGMSHKQATFTLLAVSALYVVPVFLLQGLGIWGLMAVNLAFAMGSVMLLGRHIQIKQLIRKDDPFQQILIPRRNERLIDMPGLERQDKKPAAVRRGLVRALSQLDKISFW</sequence>
<feature type="transmembrane region" description="Helical" evidence="8">
    <location>
        <begin position="134"/>
        <end position="156"/>
    </location>
</feature>
<keyword evidence="7" id="KW-0479">Metal-binding</keyword>
<evidence type="ECO:0000256" key="7">
    <source>
        <dbReference type="PIRSR" id="PIRSR600715-1"/>
    </source>
</evidence>
<feature type="binding site" evidence="7">
    <location>
        <position position="217"/>
    </location>
    <ligand>
        <name>Mg(2+)</name>
        <dbReference type="ChEBI" id="CHEBI:18420"/>
    </ligand>
</feature>
<reference evidence="9 12" key="2">
    <citation type="submission" date="2019-10" db="EMBL/GenBank/DDBJ databases">
        <title>Prolixibacter strains distinguished by the presence of nitrate reductase genes were adept at nitrate-dependent anaerobic corrosion of metallic iron and carbon steel.</title>
        <authorList>
            <person name="Iino T."/>
            <person name="Shono N."/>
            <person name="Ito K."/>
            <person name="Nakamura R."/>
            <person name="Sueoka K."/>
            <person name="Harayama S."/>
            <person name="Ohkuma M."/>
        </authorList>
    </citation>
    <scope>NUCLEOTIDE SEQUENCE [LARGE SCALE GENOMIC DNA]</scope>
    <source>
        <strain evidence="9 12">MIC1-1</strain>
    </source>
</reference>
<dbReference type="GO" id="GO:0071555">
    <property type="term" value="P:cell wall organization"/>
    <property type="evidence" value="ECO:0007669"/>
    <property type="project" value="TreeGrafter"/>
</dbReference>
<keyword evidence="6 8" id="KW-0472">Membrane</keyword>
<evidence type="ECO:0000313" key="12">
    <source>
        <dbReference type="Proteomes" id="UP000396862"/>
    </source>
</evidence>
<dbReference type="PROSITE" id="PS01348">
    <property type="entry name" value="MRAY_2"/>
    <property type="match status" value="1"/>
</dbReference>
<feature type="transmembrane region" description="Helical" evidence="8">
    <location>
        <begin position="324"/>
        <end position="343"/>
    </location>
</feature>
<dbReference type="GO" id="GO:0005886">
    <property type="term" value="C:plasma membrane"/>
    <property type="evidence" value="ECO:0007669"/>
    <property type="project" value="UniProtKB-SubCell"/>
</dbReference>
<organism evidence="10 11">
    <name type="scientific">Prolixibacter denitrificans</name>
    <dbReference type="NCBI Taxonomy" id="1541063"/>
    <lineage>
        <taxon>Bacteria</taxon>
        <taxon>Pseudomonadati</taxon>
        <taxon>Bacteroidota</taxon>
        <taxon>Bacteroidia</taxon>
        <taxon>Marinilabiliales</taxon>
        <taxon>Prolixibacteraceae</taxon>
        <taxon>Prolixibacter</taxon>
    </lineage>
</organism>
<evidence type="ECO:0000256" key="3">
    <source>
        <dbReference type="ARBA" id="ARBA00022679"/>
    </source>
</evidence>
<feature type="transmembrane region" description="Helical" evidence="8">
    <location>
        <begin position="187"/>
        <end position="206"/>
    </location>
</feature>
<evidence type="ECO:0000313" key="9">
    <source>
        <dbReference type="EMBL" id="GET21560.1"/>
    </source>
</evidence>
<dbReference type="OrthoDB" id="9783652at2"/>
<keyword evidence="12" id="KW-1185">Reference proteome</keyword>
<evidence type="ECO:0000256" key="8">
    <source>
        <dbReference type="SAM" id="Phobius"/>
    </source>
</evidence>
<dbReference type="AlphaFoldDB" id="A0A2P8CCC6"/>
<dbReference type="EMBL" id="PYGC01000005">
    <property type="protein sequence ID" value="PSK82615.1"/>
    <property type="molecule type" value="Genomic_DNA"/>
</dbReference>
<dbReference type="PANTHER" id="PTHR22926">
    <property type="entry name" value="PHOSPHO-N-ACETYLMURAMOYL-PENTAPEPTIDE-TRANSFERASE"/>
    <property type="match status" value="1"/>
</dbReference>
<comment type="caution">
    <text evidence="10">The sequence shown here is derived from an EMBL/GenBank/DDBJ whole genome shotgun (WGS) entry which is preliminary data.</text>
</comment>